<dbReference type="Proteomes" id="UP000199459">
    <property type="component" value="Unassembled WGS sequence"/>
</dbReference>
<proteinExistence type="predicted"/>
<dbReference type="AlphaFoldDB" id="A0A1H8GJZ5"/>
<dbReference type="EMBL" id="FOCP01000018">
    <property type="protein sequence ID" value="SEN44326.1"/>
    <property type="molecule type" value="Genomic_DNA"/>
</dbReference>
<protein>
    <submittedName>
        <fullName evidence="2">Uncharacterized protein</fullName>
    </submittedName>
</protein>
<accession>A0A1H8GJZ5</accession>
<evidence type="ECO:0000256" key="1">
    <source>
        <dbReference type="SAM" id="Phobius"/>
    </source>
</evidence>
<reference evidence="2 3" key="1">
    <citation type="submission" date="2016-10" db="EMBL/GenBank/DDBJ databases">
        <authorList>
            <person name="de Groot N.N."/>
        </authorList>
    </citation>
    <scope>NUCLEOTIDE SEQUENCE [LARGE SCALE GENOMIC DNA]</scope>
    <source>
        <strain evidence="2 3">Nm22</strain>
    </source>
</reference>
<keyword evidence="1" id="KW-1133">Transmembrane helix</keyword>
<organism evidence="2 3">
    <name type="scientific">Nitrosomonas marina</name>
    <dbReference type="NCBI Taxonomy" id="917"/>
    <lineage>
        <taxon>Bacteria</taxon>
        <taxon>Pseudomonadati</taxon>
        <taxon>Pseudomonadota</taxon>
        <taxon>Betaproteobacteria</taxon>
        <taxon>Nitrosomonadales</taxon>
        <taxon>Nitrosomonadaceae</taxon>
        <taxon>Nitrosomonas</taxon>
    </lineage>
</organism>
<sequence>MLLVRSKLEAAQISLLIAGVYAFSNGSEDIQKVFQIYVWMYLIGSLFFLCDGLICGEYRKSDSPITIRINLGIAPEVIAALIIASYGYVATGVALFLSAIIYEFIDYENMECEERQ</sequence>
<feature type="transmembrane region" description="Helical" evidence="1">
    <location>
        <begin position="38"/>
        <end position="56"/>
    </location>
</feature>
<evidence type="ECO:0000313" key="3">
    <source>
        <dbReference type="Proteomes" id="UP000199459"/>
    </source>
</evidence>
<evidence type="ECO:0000313" key="2">
    <source>
        <dbReference type="EMBL" id="SEN44326.1"/>
    </source>
</evidence>
<keyword evidence="1" id="KW-0812">Transmembrane</keyword>
<gene>
    <name evidence="2" type="ORF">SAMN05216325_11868</name>
</gene>
<name>A0A1H8GJZ5_9PROT</name>
<feature type="transmembrane region" description="Helical" evidence="1">
    <location>
        <begin position="77"/>
        <end position="101"/>
    </location>
</feature>
<dbReference type="RefSeq" id="WP_090633416.1">
    <property type="nucleotide sequence ID" value="NZ_FOCP01000018.1"/>
</dbReference>
<keyword evidence="1" id="KW-0472">Membrane</keyword>